<dbReference type="HOGENOM" id="CLU_018816_13_3_4"/>
<organism evidence="6 7">
    <name type="scientific">Ralstonia solanacearum (strain Po82)</name>
    <dbReference type="NCBI Taxonomy" id="1031711"/>
    <lineage>
        <taxon>Bacteria</taxon>
        <taxon>Pseudomonadati</taxon>
        <taxon>Pseudomonadota</taxon>
        <taxon>Betaproteobacteria</taxon>
        <taxon>Burkholderiales</taxon>
        <taxon>Burkholderiaceae</taxon>
        <taxon>Ralstonia</taxon>
        <taxon>Ralstonia solanacearum species complex</taxon>
    </lineage>
</organism>
<reference evidence="6 7" key="1">
    <citation type="journal article" date="2011" name="J. Bacteriol.">
        <title>Complete genome sequence of the plant pathogen Ralstonia solanacearum strain Po82.</title>
        <authorList>
            <person name="Xu J."/>
            <person name="Zheng H.J."/>
            <person name="Liu L."/>
            <person name="Pan Z.C."/>
            <person name="Prior P."/>
            <person name="Tang B."/>
            <person name="Xu J.S."/>
            <person name="Zhang H."/>
            <person name="Tian Q."/>
            <person name="Zhang L.Q."/>
            <person name="Feng J."/>
        </authorList>
    </citation>
    <scope>NUCLEOTIDE SEQUENCE [LARGE SCALE GENOMIC DNA]</scope>
    <source>
        <strain evidence="7">Po82</strain>
    </source>
</reference>
<dbReference type="InterPro" id="IPR058649">
    <property type="entry name" value="CzcB_C"/>
</dbReference>
<evidence type="ECO:0000259" key="5">
    <source>
        <dbReference type="Pfam" id="PF25975"/>
    </source>
</evidence>
<evidence type="ECO:0000256" key="1">
    <source>
        <dbReference type="ARBA" id="ARBA00009477"/>
    </source>
</evidence>
<dbReference type="InterPro" id="IPR058792">
    <property type="entry name" value="Beta-barrel_RND_2"/>
</dbReference>
<protein>
    <submittedName>
        <fullName evidence="6">Secretion protein of the copper-transporting efflux system cuscfba</fullName>
    </submittedName>
</protein>
<evidence type="ECO:0000313" key="6">
    <source>
        <dbReference type="EMBL" id="AEG71010.1"/>
    </source>
</evidence>
<dbReference type="AlphaFoldDB" id="F6G7K7"/>
<dbReference type="KEGG" id="rsn:RSPO_m00369"/>
<feature type="domain" description="CusB-like beta-barrel" evidence="3">
    <location>
        <begin position="253"/>
        <end position="327"/>
    </location>
</feature>
<sequence length="406" mass="42965">MSRPMFSRIPESGLTMTHRSSSSFSSLWRLASVAAAAALLLGACGKGGTETAKAAQQATDPSVVVAPPTLTARLKVAPVGQQAVSERLRVPGQIDFDDQRVARIGASVTGRVTELLAVPGQQVKAGDILAQLHSTELGTAQLAYQKAVAQRDLQARALERAKALLAADVIGSAELQKRQSELAMAQAEVQAAVDQLRVMGVSPATLAKMRTGGMSSISPVVASLSGTVVERKVTRGQVVQPADALFTVADLSRVWVVGQVPENAAPLVRAGQAVEIETGAPGGRIVGKLIWVSDIVDPQTRTVTVRTEVDNAERTLKPSMLATLLIESRPEQRLVVPTSAVVREDNRDYVFVQASQTDYRLVPVKLGDESNGVRPVASGLQAGQPIVVEGGFHLNNERKRAEMEGA</sequence>
<dbReference type="Proteomes" id="UP000007953">
    <property type="component" value="Plasmid megaplasmid"/>
</dbReference>
<dbReference type="Pfam" id="PF25973">
    <property type="entry name" value="BSH_CzcB"/>
    <property type="match status" value="1"/>
</dbReference>
<dbReference type="GO" id="GO:0016020">
    <property type="term" value="C:membrane"/>
    <property type="evidence" value="ECO:0007669"/>
    <property type="project" value="InterPro"/>
</dbReference>
<keyword evidence="2" id="KW-0813">Transport</keyword>
<gene>
    <name evidence="6" type="primary">cusB</name>
    <name evidence="6" type="ordered locus">RSPO_m00369</name>
</gene>
<proteinExistence type="inferred from homology"/>
<comment type="similarity">
    <text evidence="1">Belongs to the membrane fusion protein (MFP) (TC 8.A.1) family.</text>
</comment>
<dbReference type="Gene3D" id="2.40.30.170">
    <property type="match status" value="1"/>
</dbReference>
<evidence type="ECO:0000259" key="3">
    <source>
        <dbReference type="Pfam" id="PF25954"/>
    </source>
</evidence>
<dbReference type="Gene3D" id="2.40.420.20">
    <property type="match status" value="1"/>
</dbReference>
<dbReference type="EMBL" id="CP002820">
    <property type="protein sequence ID" value="AEG71010.1"/>
    <property type="molecule type" value="Genomic_DNA"/>
</dbReference>
<dbReference type="InterPro" id="IPR051909">
    <property type="entry name" value="MFP_Cation_Efflux"/>
</dbReference>
<dbReference type="Gene3D" id="2.40.50.100">
    <property type="match status" value="1"/>
</dbReference>
<dbReference type="PATRIC" id="fig|1031711.3.peg.3623"/>
<dbReference type="InterPro" id="IPR006143">
    <property type="entry name" value="RND_pump_MFP"/>
</dbReference>
<dbReference type="PANTHER" id="PTHR30097">
    <property type="entry name" value="CATION EFFLUX SYSTEM PROTEIN CUSB"/>
    <property type="match status" value="1"/>
</dbReference>
<dbReference type="NCBIfam" id="TIGR01730">
    <property type="entry name" value="RND_mfp"/>
    <property type="match status" value="1"/>
</dbReference>
<keyword evidence="6" id="KW-0614">Plasmid</keyword>
<dbReference type="InterPro" id="IPR058647">
    <property type="entry name" value="BSH_CzcB-like"/>
</dbReference>
<dbReference type="FunFam" id="2.40.30.170:FF:000010">
    <property type="entry name" value="Efflux RND transporter periplasmic adaptor subunit"/>
    <property type="match status" value="1"/>
</dbReference>
<feature type="domain" description="CzcB-like barrel-sandwich hybrid" evidence="4">
    <location>
        <begin position="100"/>
        <end position="250"/>
    </location>
</feature>
<geneLocation type="plasmid" evidence="7"/>
<dbReference type="SUPFAM" id="SSF111369">
    <property type="entry name" value="HlyD-like secretion proteins"/>
    <property type="match status" value="1"/>
</dbReference>
<evidence type="ECO:0000259" key="4">
    <source>
        <dbReference type="Pfam" id="PF25973"/>
    </source>
</evidence>
<accession>F6G7K7</accession>
<feature type="domain" description="CzcB-like C-terminal circularly permuted SH3-like" evidence="5">
    <location>
        <begin position="335"/>
        <end position="394"/>
    </location>
</feature>
<dbReference type="Pfam" id="PF25975">
    <property type="entry name" value="CzcB_C"/>
    <property type="match status" value="1"/>
</dbReference>
<evidence type="ECO:0000256" key="2">
    <source>
        <dbReference type="ARBA" id="ARBA00022448"/>
    </source>
</evidence>
<dbReference type="SMR" id="F6G7K7"/>
<dbReference type="Pfam" id="PF25954">
    <property type="entry name" value="Beta-barrel_RND_2"/>
    <property type="match status" value="1"/>
</dbReference>
<evidence type="ECO:0000313" key="7">
    <source>
        <dbReference type="Proteomes" id="UP000007953"/>
    </source>
</evidence>
<dbReference type="GO" id="GO:0022857">
    <property type="term" value="F:transmembrane transporter activity"/>
    <property type="evidence" value="ECO:0007669"/>
    <property type="project" value="InterPro"/>
</dbReference>
<name>F6G7K7_RALS8</name>